<name>I3C0N6_9FLAO</name>
<gene>
    <name evidence="1" type="ORF">JoomaDRAFT_0119</name>
</gene>
<protein>
    <submittedName>
        <fullName evidence="1">Phage-related protein</fullName>
    </submittedName>
</protein>
<organism evidence="1 2">
    <name type="scientific">Galbibacter orientalis DSM 19592</name>
    <dbReference type="NCBI Taxonomy" id="926559"/>
    <lineage>
        <taxon>Bacteria</taxon>
        <taxon>Pseudomonadati</taxon>
        <taxon>Bacteroidota</taxon>
        <taxon>Flavobacteriia</taxon>
        <taxon>Flavobacteriales</taxon>
        <taxon>Flavobacteriaceae</taxon>
        <taxon>Galbibacter</taxon>
    </lineage>
</organism>
<dbReference type="AlphaFoldDB" id="I3C0N6"/>
<dbReference type="InterPro" id="IPR009241">
    <property type="entry name" value="HigB-like"/>
</dbReference>
<dbReference type="HOGENOM" id="CLU_122734_1_0_10"/>
<dbReference type="eggNOG" id="COG4679">
    <property type="taxonomic scope" value="Bacteria"/>
</dbReference>
<reference evidence="1 2" key="1">
    <citation type="submission" date="2012-02" db="EMBL/GenBank/DDBJ databases">
        <title>Improved High-Quality Draft genome of Joostella marina DSM 19592.</title>
        <authorList>
            <consortium name="US DOE Joint Genome Institute (JGI-PGF)"/>
            <person name="Lucas S."/>
            <person name="Copeland A."/>
            <person name="Lapidus A."/>
            <person name="Bruce D."/>
            <person name="Goodwin L."/>
            <person name="Pitluck S."/>
            <person name="Peters L."/>
            <person name="Chertkov O."/>
            <person name="Ovchinnikova G."/>
            <person name="Kyrpides N."/>
            <person name="Mavromatis K."/>
            <person name="Detter J.C."/>
            <person name="Han C."/>
            <person name="Land M."/>
            <person name="Hauser L."/>
            <person name="Markowitz V."/>
            <person name="Cheng J.-F."/>
            <person name="Hugenholtz P."/>
            <person name="Woyke T."/>
            <person name="Wu D."/>
            <person name="Tindall B."/>
            <person name="Brambilla E."/>
            <person name="Klenk H.-P."/>
            <person name="Eisen J.A."/>
        </authorList>
    </citation>
    <scope>NUCLEOTIDE SEQUENCE [LARGE SCALE GENOMIC DNA]</scope>
    <source>
        <strain evidence="1 2">DSM 19592</strain>
    </source>
</reference>
<dbReference type="STRING" id="926559.JoomaDRAFT_0119"/>
<sequence length="119" mass="14710">MNEYKFRVKFLDDTKEFLDSIDEKSREKIIYNIWKAQSKNNKELFKKLQDEIWEFRTKYNETHYRFLAFWDKTNKHDTIVISTHGIIKKINKTPIKEIDKAERLRQQYFNNKTKDNENI</sequence>
<dbReference type="Pfam" id="PF05973">
    <property type="entry name" value="Gp49"/>
    <property type="match status" value="1"/>
</dbReference>
<evidence type="ECO:0000313" key="2">
    <source>
        <dbReference type="Proteomes" id="UP000004690"/>
    </source>
</evidence>
<accession>I3C0N6</accession>
<dbReference type="EMBL" id="JH651380">
    <property type="protein sequence ID" value="EIJ37179.1"/>
    <property type="molecule type" value="Genomic_DNA"/>
</dbReference>
<evidence type="ECO:0000313" key="1">
    <source>
        <dbReference type="EMBL" id="EIJ37179.1"/>
    </source>
</evidence>
<dbReference type="Proteomes" id="UP000004690">
    <property type="component" value="Unassembled WGS sequence"/>
</dbReference>
<keyword evidence="2" id="KW-1185">Reference proteome</keyword>
<dbReference type="RefSeq" id="WP_008615883.1">
    <property type="nucleotide sequence ID" value="NZ_JH651380.1"/>
</dbReference>
<proteinExistence type="predicted"/>
<dbReference type="OrthoDB" id="573082at2"/>